<dbReference type="EMBL" id="MU393431">
    <property type="protein sequence ID" value="KAI4869356.1"/>
    <property type="molecule type" value="Genomic_DNA"/>
</dbReference>
<accession>A0ACB9ZCS7</accession>
<protein>
    <submittedName>
        <fullName evidence="1">Uncharacterized protein</fullName>
    </submittedName>
</protein>
<comment type="caution">
    <text evidence="1">The sequence shown here is derived from an EMBL/GenBank/DDBJ whole genome shotgun (WGS) entry which is preliminary data.</text>
</comment>
<dbReference type="Proteomes" id="UP001497700">
    <property type="component" value="Unassembled WGS sequence"/>
</dbReference>
<name>A0ACB9ZCS7_9PEZI</name>
<keyword evidence="2" id="KW-1185">Reference proteome</keyword>
<organism evidence="1 2">
    <name type="scientific">Hypoxylon rubiginosum</name>
    <dbReference type="NCBI Taxonomy" id="110542"/>
    <lineage>
        <taxon>Eukaryota</taxon>
        <taxon>Fungi</taxon>
        <taxon>Dikarya</taxon>
        <taxon>Ascomycota</taxon>
        <taxon>Pezizomycotina</taxon>
        <taxon>Sordariomycetes</taxon>
        <taxon>Xylariomycetidae</taxon>
        <taxon>Xylariales</taxon>
        <taxon>Hypoxylaceae</taxon>
        <taxon>Hypoxylon</taxon>
    </lineage>
</organism>
<reference evidence="1 2" key="1">
    <citation type="journal article" date="2022" name="New Phytol.">
        <title>Ecological generalism drives hyperdiversity of secondary metabolite gene clusters in xylarialean endophytes.</title>
        <authorList>
            <person name="Franco M.E.E."/>
            <person name="Wisecaver J.H."/>
            <person name="Arnold A.E."/>
            <person name="Ju Y.M."/>
            <person name="Slot J.C."/>
            <person name="Ahrendt S."/>
            <person name="Moore L.P."/>
            <person name="Eastman K.E."/>
            <person name="Scott K."/>
            <person name="Konkel Z."/>
            <person name="Mondo S.J."/>
            <person name="Kuo A."/>
            <person name="Hayes R.D."/>
            <person name="Haridas S."/>
            <person name="Andreopoulos B."/>
            <person name="Riley R."/>
            <person name="LaButti K."/>
            <person name="Pangilinan J."/>
            <person name="Lipzen A."/>
            <person name="Amirebrahimi M."/>
            <person name="Yan J."/>
            <person name="Adam C."/>
            <person name="Keymanesh K."/>
            <person name="Ng V."/>
            <person name="Louie K."/>
            <person name="Northen T."/>
            <person name="Drula E."/>
            <person name="Henrissat B."/>
            <person name="Hsieh H.M."/>
            <person name="Youens-Clark K."/>
            <person name="Lutzoni F."/>
            <person name="Miadlikowska J."/>
            <person name="Eastwood D.C."/>
            <person name="Hamelin R.C."/>
            <person name="Grigoriev I.V."/>
            <person name="U'Ren J.M."/>
        </authorList>
    </citation>
    <scope>NUCLEOTIDE SEQUENCE [LARGE SCALE GENOMIC DNA]</scope>
    <source>
        <strain evidence="1 2">CBS 119005</strain>
    </source>
</reference>
<evidence type="ECO:0000313" key="2">
    <source>
        <dbReference type="Proteomes" id="UP001497700"/>
    </source>
</evidence>
<gene>
    <name evidence="1" type="ORF">F4820DRAFT_29975</name>
</gene>
<evidence type="ECO:0000313" key="1">
    <source>
        <dbReference type="EMBL" id="KAI4869356.1"/>
    </source>
</evidence>
<proteinExistence type="predicted"/>
<sequence>MAPSHSFHVHASSSHLRWSNAIAPALRVPSGAEVTLELPDGGGNQITRESVAAAGGGAAALSSFRFDLADPCVGPIYVEGAEPGDVLRVDVLDVAPAADFAWTAVFPGFGILSDDEEFGVPALKLWDLHTAKQDNHIVFRPSSPRIVVPFAPFLGVVGLAPAAAGELPTVPPMPDTGGNIDTRYVTAGSSLHLPVKVPGALLSCGDAHAAQGDGEVCGTAAEMRATARLRVTVEKGKPWVKSPWVLTAPTKAVGGEGEGEGEKREYMCLGIDSDLREATRKAVRGVVDWLAAEMGLTRVEAYMLASVAGNLKMCEVVDMPNYTIGCSIPLSIFVS</sequence>